<protein>
    <recommendedName>
        <fullName evidence="3">C2H2-type domain-containing protein</fullName>
    </recommendedName>
</protein>
<name>A0A3Q1IBV2_ANATE</name>
<dbReference type="STRING" id="64144.ENSATEP00000014993"/>
<proteinExistence type="predicted"/>
<evidence type="ECO:0000256" key="1">
    <source>
        <dbReference type="PROSITE-ProRule" id="PRU00042"/>
    </source>
</evidence>
<keyword evidence="5" id="KW-1185">Reference proteome</keyword>
<feature type="compositionally biased region" description="Low complexity" evidence="2">
    <location>
        <begin position="726"/>
        <end position="736"/>
    </location>
</feature>
<dbReference type="GeneID" id="113158373"/>
<dbReference type="PROSITE" id="PS00028">
    <property type="entry name" value="ZINC_FINGER_C2H2_1"/>
    <property type="match status" value="1"/>
</dbReference>
<reference evidence="4" key="3">
    <citation type="submission" date="2025-09" db="UniProtKB">
        <authorList>
            <consortium name="Ensembl"/>
        </authorList>
    </citation>
    <scope>IDENTIFICATION</scope>
</reference>
<feature type="compositionally biased region" description="Polar residues" evidence="2">
    <location>
        <begin position="214"/>
        <end position="223"/>
    </location>
</feature>
<dbReference type="Ensembl" id="ENSATET00000015229.3">
    <property type="protein sequence ID" value="ENSATEP00000014993.1"/>
    <property type="gene ID" value="ENSATEG00000010449.3"/>
</dbReference>
<keyword evidence="1" id="KW-0862">Zinc</keyword>
<dbReference type="PROSITE" id="PS50157">
    <property type="entry name" value="ZINC_FINGER_C2H2_2"/>
    <property type="match status" value="1"/>
</dbReference>
<reference evidence="4" key="2">
    <citation type="submission" date="2025-08" db="UniProtKB">
        <authorList>
            <consortium name="Ensembl"/>
        </authorList>
    </citation>
    <scope>IDENTIFICATION</scope>
</reference>
<dbReference type="Proteomes" id="UP000265040">
    <property type="component" value="Chromosome 15"/>
</dbReference>
<dbReference type="GeneTree" id="ENSGT00940000160595"/>
<feature type="domain" description="C2H2-type" evidence="3">
    <location>
        <begin position="887"/>
        <end position="912"/>
    </location>
</feature>
<evidence type="ECO:0000313" key="4">
    <source>
        <dbReference type="Ensembl" id="ENSATEP00000014993.1"/>
    </source>
</evidence>
<dbReference type="AlphaFoldDB" id="A0A3Q1IBV2"/>
<organism evidence="4 5">
    <name type="scientific">Anabas testudineus</name>
    <name type="common">Climbing perch</name>
    <name type="synonym">Anthias testudineus</name>
    <dbReference type="NCBI Taxonomy" id="64144"/>
    <lineage>
        <taxon>Eukaryota</taxon>
        <taxon>Metazoa</taxon>
        <taxon>Chordata</taxon>
        <taxon>Craniata</taxon>
        <taxon>Vertebrata</taxon>
        <taxon>Euteleostomi</taxon>
        <taxon>Actinopterygii</taxon>
        <taxon>Neopterygii</taxon>
        <taxon>Teleostei</taxon>
        <taxon>Neoteleostei</taxon>
        <taxon>Acanthomorphata</taxon>
        <taxon>Anabantaria</taxon>
        <taxon>Anabantiformes</taxon>
        <taxon>Anabantoidei</taxon>
        <taxon>Anabantidae</taxon>
        <taxon>Anabas</taxon>
    </lineage>
</organism>
<dbReference type="RefSeq" id="XP_026210046.1">
    <property type="nucleotide sequence ID" value="XM_026354261.1"/>
</dbReference>
<dbReference type="InParanoid" id="A0A3Q1IBV2"/>
<evidence type="ECO:0000256" key="2">
    <source>
        <dbReference type="SAM" id="MobiDB-lite"/>
    </source>
</evidence>
<evidence type="ECO:0000259" key="3">
    <source>
        <dbReference type="PROSITE" id="PS50157"/>
    </source>
</evidence>
<feature type="region of interest" description="Disordered" evidence="2">
    <location>
        <begin position="708"/>
        <end position="756"/>
    </location>
</feature>
<keyword evidence="1" id="KW-0863">Zinc-finger</keyword>
<sequence>MDLMDVCAASSAGGNKRRVNKKNRDWHKRLHLRKSVVESSTMRSEDKSGPKKIAEECEHGTVWSSSKSLPEVQQSPNTLRFTCSQCRDNVEYAPKDLVRHFEEKHKGIPPFFSCHKCTFNTHEFSYLQVHLLSHKDTFSSCSICNDNVQRTCSQFSTHLTMHHCQNGKYSCDICKTFSTEDVQVFLDHMCVHNLHVTGANDNLSPHTKDKNSFGPKTTTRNSHCNQRKKRKGVHSLAIKPNDPIPKTKARLTRSAVREMCWLTQDCLSLPGREFLDKYCHLSDPQTTLEETQQFLKSVARETSDQKWTKALKTVLSNVPQDMNLHPKSENGVTLNSSDLTFLTVKNKITVAQNGASYTKRSKRMTSSDKESIFPESAAADACCVVDHNGCQPNLNDHTICAQTETKLHNDVSVSAQNEPFECTQMQENRENQELETAQDEHGKHQASVDEDGIKISSEQKLTKEFEEQVSVCKVPPKNKRRNQRWKRKTRYKKVDKRSSALKIVLKKNPVKGKQWVSQSSLSTSGGGSADHGVPGLHATMQQTAEILQDAPLTQVHQKKQTRASKMDLPDPSEALTAVSQSKPGVELSPRCAAMPMGLKNVDGKPAAVEGSPSIHQELQGVAEISLQFMETKVDERNSGAVTETYSEDIELQTGCSTGDHIAENKGSTVDGVTPHSCFTKSSPVSQPVITPQGKINSEDLSLALSAEQSNKKVEGTRNRELPVDPSSDFTSSNSHFSSRKAIQQEPLPASGHSWQPVPKNLERTLKLVAINPSQLVKRPAGDQPVVVLNHPDADIPEVARIMEVVNRYRGEVQKVVLSRRTLNALSAMNGEVPRTSDPADALPHCEEHSKNSVQERFILKLKLRRLSRKKYEVVGAVSPSRDAVPKFRCWFCGRGFESQDILMGHRQRHLME</sequence>
<dbReference type="OMA" id="KYSCEMC"/>
<feature type="compositionally biased region" description="Basic and acidic residues" evidence="2">
    <location>
        <begin position="709"/>
        <end position="722"/>
    </location>
</feature>
<accession>A0A3Q1IBV2</accession>
<dbReference type="GO" id="GO:0008270">
    <property type="term" value="F:zinc ion binding"/>
    <property type="evidence" value="ECO:0007669"/>
    <property type="project" value="UniProtKB-KW"/>
</dbReference>
<dbReference type="InterPro" id="IPR013087">
    <property type="entry name" value="Znf_C2H2_type"/>
</dbReference>
<keyword evidence="1" id="KW-0479">Metal-binding</keyword>
<dbReference type="SMART" id="SM00355">
    <property type="entry name" value="ZnF_C2H2"/>
    <property type="match status" value="5"/>
</dbReference>
<dbReference type="OrthoDB" id="6778897at2759"/>
<feature type="region of interest" description="Disordered" evidence="2">
    <location>
        <begin position="202"/>
        <end position="223"/>
    </location>
</feature>
<reference evidence="4" key="1">
    <citation type="submission" date="2021-04" db="EMBL/GenBank/DDBJ databases">
        <authorList>
            <consortium name="Wellcome Sanger Institute Data Sharing"/>
        </authorList>
    </citation>
    <scope>NUCLEOTIDE SEQUENCE [LARGE SCALE GENOMIC DNA]</scope>
</reference>
<evidence type="ECO:0000313" key="5">
    <source>
        <dbReference type="Proteomes" id="UP000265040"/>
    </source>
</evidence>